<comment type="function">
    <text evidence="1">Multidrug efflux pump.</text>
</comment>
<evidence type="ECO:0000256" key="3">
    <source>
        <dbReference type="ARBA" id="ARBA00008417"/>
    </source>
</evidence>
<evidence type="ECO:0000256" key="9">
    <source>
        <dbReference type="ARBA" id="ARBA00022692"/>
    </source>
</evidence>
<keyword evidence="8" id="KW-1003">Cell membrane</keyword>
<keyword evidence="9 15" id="KW-0812">Transmembrane</keyword>
<keyword evidence="11" id="KW-0406">Ion transport</keyword>
<dbReference type="GO" id="GO:0005886">
    <property type="term" value="C:plasma membrane"/>
    <property type="evidence" value="ECO:0007669"/>
    <property type="project" value="UniProtKB-SubCell"/>
</dbReference>
<keyword evidence="6" id="KW-0813">Transport</keyword>
<dbReference type="InterPro" id="IPR002528">
    <property type="entry name" value="MATE_fam"/>
</dbReference>
<feature type="transmembrane region" description="Helical" evidence="15">
    <location>
        <begin position="237"/>
        <end position="259"/>
    </location>
</feature>
<dbReference type="GO" id="GO:0046677">
    <property type="term" value="P:response to antibiotic"/>
    <property type="evidence" value="ECO:0007669"/>
    <property type="project" value="UniProtKB-KW"/>
</dbReference>
<feature type="transmembrane region" description="Helical" evidence="15">
    <location>
        <begin position="390"/>
        <end position="410"/>
    </location>
</feature>
<dbReference type="GO" id="GO:0042910">
    <property type="term" value="F:xenobiotic transmembrane transporter activity"/>
    <property type="evidence" value="ECO:0007669"/>
    <property type="project" value="InterPro"/>
</dbReference>
<evidence type="ECO:0000256" key="14">
    <source>
        <dbReference type="ARBA" id="ARBA00031636"/>
    </source>
</evidence>
<dbReference type="InterPro" id="IPR048279">
    <property type="entry name" value="MdtK-like"/>
</dbReference>
<keyword evidence="10 15" id="KW-1133">Transmembrane helix</keyword>
<dbReference type="Pfam" id="PF01554">
    <property type="entry name" value="MatE"/>
    <property type="match status" value="2"/>
</dbReference>
<evidence type="ECO:0000256" key="10">
    <source>
        <dbReference type="ARBA" id="ARBA00022989"/>
    </source>
</evidence>
<accession>A0A552UZ26</accession>
<sequence>MDVRDKLLTENPWKLMIHLSLPAILGQLIVGLYAFVDSIYLGQMVGTDAMSAVSAASPFVLINNAIAVLLGIGSGSVLSRAIGKKDQEIVDKIIGNLTFLVIVLSSAVMIIGITFAPEFLRLSGADGDVLQMGVSYLRTVYLGSIFVNFMQGANMVIRAEGRMKVAMGIMAAGAIINIILDPIFILLMPSRGPQAVAVATVFSQLIQALVTLIYFLKKSPVVRFHGIKPAKDLVPEIFSVGMSAMLMQIMMLVQMTVVYNTAVQFGGEKQIALMGAAQRVMQLAFVPIWGMSQGMQPAVGTNFGAKEFIRVKKLTNVFIIGSTCLAGFFFVIIEIFSAQILSAFITNISIVNVGLSNFRLMYCLFPTYGVLIMTVTYFQAIGKAKQAGIVVMLRQFALVVPLVLVLPRLLKGNVLGVWLALPLNDILILLITIILLIDEYKNLVQLARGIRKAGNE</sequence>
<feature type="transmembrane region" description="Helical" evidence="15">
    <location>
        <begin position="94"/>
        <end position="116"/>
    </location>
</feature>
<evidence type="ECO:0000256" key="6">
    <source>
        <dbReference type="ARBA" id="ARBA00022448"/>
    </source>
</evidence>
<comment type="subcellular location">
    <subcellularLocation>
        <location evidence="2">Cell membrane</location>
        <topology evidence="2">Multi-pass membrane protein</topology>
    </subcellularLocation>
</comment>
<dbReference type="GO" id="GO:0015297">
    <property type="term" value="F:antiporter activity"/>
    <property type="evidence" value="ECO:0007669"/>
    <property type="project" value="UniProtKB-KW"/>
</dbReference>
<evidence type="ECO:0000256" key="11">
    <source>
        <dbReference type="ARBA" id="ARBA00023065"/>
    </source>
</evidence>
<evidence type="ECO:0000256" key="13">
    <source>
        <dbReference type="ARBA" id="ARBA00023251"/>
    </source>
</evidence>
<evidence type="ECO:0000313" key="17">
    <source>
        <dbReference type="Proteomes" id="UP000319424"/>
    </source>
</evidence>
<feature type="transmembrane region" description="Helical" evidence="15">
    <location>
        <begin position="21"/>
        <end position="41"/>
    </location>
</feature>
<feature type="transmembrane region" description="Helical" evidence="15">
    <location>
        <begin position="169"/>
        <end position="189"/>
    </location>
</feature>
<organism evidence="16 17">
    <name type="scientific">Criibacterium bergeronii</name>
    <dbReference type="NCBI Taxonomy" id="1871336"/>
    <lineage>
        <taxon>Bacteria</taxon>
        <taxon>Bacillati</taxon>
        <taxon>Bacillota</taxon>
        <taxon>Clostridia</taxon>
        <taxon>Peptostreptococcales</taxon>
        <taxon>Filifactoraceae</taxon>
        <taxon>Criibacterium</taxon>
    </lineage>
</organism>
<comment type="similarity">
    <text evidence="3">Belongs to the multi antimicrobial extrusion (MATE) (TC 2.A.66.1) family. MepA subfamily.</text>
</comment>
<protein>
    <recommendedName>
        <fullName evidence="5">Multidrug export protein MepA</fullName>
    </recommendedName>
    <alternativeName>
        <fullName evidence="14">Multidrug-efflux transporter</fullName>
    </alternativeName>
    <alternativeName>
        <fullName evidence="4">Probable multidrug resistance protein NorM</fullName>
    </alternativeName>
</protein>
<evidence type="ECO:0000313" key="16">
    <source>
        <dbReference type="EMBL" id="TRW23483.1"/>
    </source>
</evidence>
<evidence type="ECO:0000256" key="15">
    <source>
        <dbReference type="SAM" id="Phobius"/>
    </source>
</evidence>
<proteinExistence type="inferred from homology"/>
<keyword evidence="13" id="KW-0046">Antibiotic resistance</keyword>
<dbReference type="EMBL" id="VJXW01000018">
    <property type="protein sequence ID" value="TRW23483.1"/>
    <property type="molecule type" value="Genomic_DNA"/>
</dbReference>
<gene>
    <name evidence="16" type="ORF">FL857_09990</name>
</gene>
<name>A0A552UZ26_9FIRM</name>
<dbReference type="RefSeq" id="WP_144398697.1">
    <property type="nucleotide sequence ID" value="NZ_VJXW01000018.1"/>
</dbReference>
<dbReference type="PIRSF" id="PIRSF006603">
    <property type="entry name" value="DinF"/>
    <property type="match status" value="1"/>
</dbReference>
<dbReference type="AlphaFoldDB" id="A0A552UZ26"/>
<feature type="transmembrane region" description="Helical" evidence="15">
    <location>
        <begin position="416"/>
        <end position="437"/>
    </location>
</feature>
<feature type="transmembrane region" description="Helical" evidence="15">
    <location>
        <begin position="317"/>
        <end position="338"/>
    </location>
</feature>
<evidence type="ECO:0000256" key="4">
    <source>
        <dbReference type="ARBA" id="ARBA00020268"/>
    </source>
</evidence>
<keyword evidence="12 15" id="KW-0472">Membrane</keyword>
<feature type="transmembrane region" description="Helical" evidence="15">
    <location>
        <begin position="358"/>
        <end position="378"/>
    </location>
</feature>
<dbReference type="CDD" id="cd13143">
    <property type="entry name" value="MATE_MepA_like"/>
    <property type="match status" value="1"/>
</dbReference>
<evidence type="ECO:0000256" key="12">
    <source>
        <dbReference type="ARBA" id="ARBA00023136"/>
    </source>
</evidence>
<dbReference type="InterPro" id="IPR045070">
    <property type="entry name" value="MATE_MepA-like"/>
</dbReference>
<evidence type="ECO:0000256" key="1">
    <source>
        <dbReference type="ARBA" id="ARBA00003408"/>
    </source>
</evidence>
<comment type="caution">
    <text evidence="16">The sequence shown here is derived from an EMBL/GenBank/DDBJ whole genome shotgun (WGS) entry which is preliminary data.</text>
</comment>
<dbReference type="PANTHER" id="PTHR43298">
    <property type="entry name" value="MULTIDRUG RESISTANCE PROTEIN NORM-RELATED"/>
    <property type="match status" value="1"/>
</dbReference>
<evidence type="ECO:0000256" key="5">
    <source>
        <dbReference type="ARBA" id="ARBA00022106"/>
    </source>
</evidence>
<evidence type="ECO:0000256" key="8">
    <source>
        <dbReference type="ARBA" id="ARBA00022475"/>
    </source>
</evidence>
<dbReference type="OrthoDB" id="9811110at2"/>
<dbReference type="NCBIfam" id="TIGR00797">
    <property type="entry name" value="matE"/>
    <property type="match status" value="1"/>
</dbReference>
<keyword evidence="7" id="KW-0050">Antiport</keyword>
<reference evidence="16 17" key="1">
    <citation type="submission" date="2019-07" db="EMBL/GenBank/DDBJ databases">
        <title>Criibacterium bergeronii gen. nov., sp. nov. isolated from human clinical samples.</title>
        <authorList>
            <person name="Maheux A.F."/>
            <person name="Boudreau D.K."/>
            <person name="Berube E."/>
            <person name="Brodeur S."/>
            <person name="Bernard K.A."/>
            <person name="Abed J.Y."/>
            <person name="Ducrey E."/>
            <person name="Guay E.F."/>
            <person name="Raymond F."/>
            <person name="Corbeil J."/>
            <person name="Domingo M.-C."/>
            <person name="Roy P.H."/>
            <person name="Boissinot M."/>
            <person name="Tocheva E.I."/>
            <person name="Omar R.F."/>
        </authorList>
    </citation>
    <scope>NUCLEOTIDE SEQUENCE [LARGE SCALE GENOMIC DNA]</scope>
    <source>
        <strain evidence="16 17">CCRI-24246</strain>
    </source>
</reference>
<dbReference type="GO" id="GO:0006811">
    <property type="term" value="P:monoatomic ion transport"/>
    <property type="evidence" value="ECO:0007669"/>
    <property type="project" value="UniProtKB-KW"/>
</dbReference>
<evidence type="ECO:0000256" key="7">
    <source>
        <dbReference type="ARBA" id="ARBA00022449"/>
    </source>
</evidence>
<feature type="transmembrane region" description="Helical" evidence="15">
    <location>
        <begin position="195"/>
        <end position="216"/>
    </location>
</feature>
<dbReference type="Proteomes" id="UP000319424">
    <property type="component" value="Unassembled WGS sequence"/>
</dbReference>
<evidence type="ECO:0000256" key="2">
    <source>
        <dbReference type="ARBA" id="ARBA00004651"/>
    </source>
</evidence>
<dbReference type="InterPro" id="IPR050222">
    <property type="entry name" value="MATE_MdtK"/>
</dbReference>
<feature type="transmembrane region" description="Helical" evidence="15">
    <location>
        <begin position="61"/>
        <end position="82"/>
    </location>
</feature>
<feature type="transmembrane region" description="Helical" evidence="15">
    <location>
        <begin position="136"/>
        <end position="157"/>
    </location>
</feature>
<dbReference type="PANTHER" id="PTHR43298:SF2">
    <property type="entry name" value="FMN_FAD EXPORTER YEEO-RELATED"/>
    <property type="match status" value="1"/>
</dbReference>